<dbReference type="EMBL" id="JAAALK010000079">
    <property type="protein sequence ID" value="KAG8095716.1"/>
    <property type="molecule type" value="Genomic_DNA"/>
</dbReference>
<organism evidence="1 2">
    <name type="scientific">Zizania palustris</name>
    <name type="common">Northern wild rice</name>
    <dbReference type="NCBI Taxonomy" id="103762"/>
    <lineage>
        <taxon>Eukaryota</taxon>
        <taxon>Viridiplantae</taxon>
        <taxon>Streptophyta</taxon>
        <taxon>Embryophyta</taxon>
        <taxon>Tracheophyta</taxon>
        <taxon>Spermatophyta</taxon>
        <taxon>Magnoliopsida</taxon>
        <taxon>Liliopsida</taxon>
        <taxon>Poales</taxon>
        <taxon>Poaceae</taxon>
        <taxon>BOP clade</taxon>
        <taxon>Oryzoideae</taxon>
        <taxon>Oryzeae</taxon>
        <taxon>Zizaniinae</taxon>
        <taxon>Zizania</taxon>
    </lineage>
</organism>
<reference evidence="1" key="2">
    <citation type="submission" date="2021-02" db="EMBL/GenBank/DDBJ databases">
        <authorList>
            <person name="Kimball J.A."/>
            <person name="Haas M.W."/>
            <person name="Macchietto M."/>
            <person name="Kono T."/>
            <person name="Duquette J."/>
            <person name="Shao M."/>
        </authorList>
    </citation>
    <scope>NUCLEOTIDE SEQUENCE</scope>
    <source>
        <tissue evidence="1">Fresh leaf tissue</tissue>
    </source>
</reference>
<comment type="caution">
    <text evidence="1">The sequence shown here is derived from an EMBL/GenBank/DDBJ whole genome shotgun (WGS) entry which is preliminary data.</text>
</comment>
<evidence type="ECO:0000313" key="1">
    <source>
        <dbReference type="EMBL" id="KAG8095716.1"/>
    </source>
</evidence>
<reference evidence="1" key="1">
    <citation type="journal article" date="2021" name="bioRxiv">
        <title>Whole Genome Assembly and Annotation of Northern Wild Rice, Zizania palustris L., Supports a Whole Genome Duplication in the Zizania Genus.</title>
        <authorList>
            <person name="Haas M."/>
            <person name="Kono T."/>
            <person name="Macchietto M."/>
            <person name="Millas R."/>
            <person name="McGilp L."/>
            <person name="Shao M."/>
            <person name="Duquette J."/>
            <person name="Hirsch C.N."/>
            <person name="Kimball J."/>
        </authorList>
    </citation>
    <scope>NUCLEOTIDE SEQUENCE</scope>
    <source>
        <tissue evidence="1">Fresh leaf tissue</tissue>
    </source>
</reference>
<dbReference type="Proteomes" id="UP000729402">
    <property type="component" value="Unassembled WGS sequence"/>
</dbReference>
<keyword evidence="2" id="KW-1185">Reference proteome</keyword>
<name>A0A8J5WS46_ZIZPA</name>
<accession>A0A8J5WS46</accession>
<evidence type="ECO:0000313" key="2">
    <source>
        <dbReference type="Proteomes" id="UP000729402"/>
    </source>
</evidence>
<gene>
    <name evidence="1" type="ORF">GUJ93_ZPchr0013g36392</name>
</gene>
<dbReference type="AlphaFoldDB" id="A0A8J5WS46"/>
<sequence length="94" mass="9926">MTMEKGLRAIVEAVSTSEVLSLGVMTGAAAEAAATVTAEASTASVKTSANMGVCGEAEEQQMMLRKEKLIYHVEEMEAITRQPKARVGILLIGQ</sequence>
<proteinExistence type="predicted"/>
<protein>
    <submittedName>
        <fullName evidence="1">Uncharacterized protein</fullName>
    </submittedName>
</protein>